<keyword evidence="2" id="KW-0690">Ribosome biogenesis</keyword>
<dbReference type="GO" id="GO:0005730">
    <property type="term" value="C:nucleolus"/>
    <property type="evidence" value="ECO:0007669"/>
    <property type="project" value="UniProtKB-SubCell"/>
</dbReference>
<evidence type="ECO:0000256" key="5">
    <source>
        <dbReference type="SAM" id="MobiDB-lite"/>
    </source>
</evidence>
<dbReference type="Pfam" id="PF08142">
    <property type="entry name" value="AARP2CN"/>
    <property type="match status" value="1"/>
</dbReference>
<feature type="domain" description="Bms1-type G" evidence="6">
    <location>
        <begin position="76"/>
        <end position="238"/>
    </location>
</feature>
<keyword evidence="4" id="KW-0175">Coiled coil</keyword>
<dbReference type="GO" id="GO:0005525">
    <property type="term" value="F:GTP binding"/>
    <property type="evidence" value="ECO:0007669"/>
    <property type="project" value="TreeGrafter"/>
</dbReference>
<dbReference type="InterPro" id="IPR027417">
    <property type="entry name" value="P-loop_NTPase"/>
</dbReference>
<evidence type="ECO:0000256" key="3">
    <source>
        <dbReference type="ARBA" id="ARBA00023242"/>
    </source>
</evidence>
<feature type="region of interest" description="Disordered" evidence="5">
    <location>
        <begin position="1"/>
        <end position="47"/>
    </location>
</feature>
<dbReference type="SUPFAM" id="SSF52540">
    <property type="entry name" value="P-loop containing nucleoside triphosphate hydrolases"/>
    <property type="match status" value="1"/>
</dbReference>
<evidence type="ECO:0000256" key="4">
    <source>
        <dbReference type="SAM" id="Coils"/>
    </source>
</evidence>
<feature type="coiled-coil region" evidence="4">
    <location>
        <begin position="440"/>
        <end position="472"/>
    </location>
</feature>
<dbReference type="InterPro" id="IPR012948">
    <property type="entry name" value="AARP2CN"/>
</dbReference>
<feature type="region of interest" description="Disordered" evidence="5">
    <location>
        <begin position="1021"/>
        <end position="1048"/>
    </location>
</feature>
<protein>
    <submittedName>
        <fullName evidence="7">Ribosome biogenesis protein BMS1</fullName>
    </submittedName>
</protein>
<sequence length="1063" mass="121904">MNPDQPQEHKARSKSGNNRKTKETKLKNIRSSSQRGAKASALRNPKNERFKLQRAAQIEHLTAKVPTVNITAKLPPPDVVAVIGPAQSGKTTIVKQLIKQWTGVQVTPIGPVTVSASKTKRITIFDVPSNIPAVLDAARVADLVIIVINAEKDIETDVFEYLNVLQAIGFPKVFTVVTHEDCFAKVSHKQRNNKKLRERIYKEIYQGSKIFFLDWQSHSYKNDQMATLSRCISQQNYNIPLSWRSQHGCVLVDRVEQHVNNTTTCFGFVHGTFINTHQKFHIPGYQDVDPVNFEVLQDPAMPENRKVLQKEKPVVYGPMSEINDVRIDDAGVHVKINLKQTPGRLGREEKDVISSLKASLAVSKQGIQLLDDAEQDLNHILPSDQDEPEEQEFLCEEHSENIHEDINEITQQNQWLVDETKGNDSYPKSVESFESTASNLDDVEIQEEKFEIEEQQQELEEANLNNEEFRVNHILKKLKLNKQQASQQYWADLIYNFHKTSVSSPTQKAKDSKKQKILQLFEDDEIDQNLVNIQSLPASFCSVYGINTFSNSQIRGITKQFPTSFSFKKQIGQEASINIMLSTYIKNAFITTDIDFSTALSKCLNGEQPVVEQEVKDTNQYKLDSQYHDNLTHQANQAKQRETLLNPSLQLKETRFPPGSYVKFTFDSIPEFQQNLDPHNPLILGALLPQETNKKFITARIKRHRWYPKILKSRNPLIFAMGWRRFQSLPTFASEQMEHHEANLDTALVTDSPPLKMLKYTPEHMHCAAIFFGYGVPAGTGVICFQNLNSKTWRVAATGTTLESGEFHHVFKRLKLVGFPDKIMQKTCYLKDMFNTKNEASAFVGAEVKTVSGIRGILKKGEEGGRVICKFEDRVRMTDVMFLKTNVKVKIDKICINFDNHVSKDFVGVRTVAEIRHEKGITLTYNNDSQYQKEQKEIFVKPELHINEKVMKQLPFAEQKKHFDKNQDFKKQNIKDQYMKSLVQGKKQFDRERIVQLATKIQNTDLQDQLEKQSKELHAQQQWKKGMNKKKDNISAEKKKEESTKKRVIIGRAQQRVLKRGKL</sequence>
<dbReference type="Proteomes" id="UP000018208">
    <property type="component" value="Unassembled WGS sequence"/>
</dbReference>
<feature type="compositionally biased region" description="Basic and acidic residues" evidence="5">
    <location>
        <begin position="1"/>
        <end position="10"/>
    </location>
</feature>
<dbReference type="SMART" id="SM00785">
    <property type="entry name" value="AARP2CN"/>
    <property type="match status" value="1"/>
</dbReference>
<feature type="compositionally biased region" description="Basic and acidic residues" evidence="5">
    <location>
        <begin position="1029"/>
        <end position="1045"/>
    </location>
</feature>
<organism evidence="7">
    <name type="scientific">Spironucleus salmonicida</name>
    <dbReference type="NCBI Taxonomy" id="348837"/>
    <lineage>
        <taxon>Eukaryota</taxon>
        <taxon>Metamonada</taxon>
        <taxon>Diplomonadida</taxon>
        <taxon>Hexamitidae</taxon>
        <taxon>Hexamitinae</taxon>
        <taxon>Spironucleus</taxon>
    </lineage>
</organism>
<dbReference type="OrthoDB" id="10260897at2759"/>
<dbReference type="InterPro" id="IPR007034">
    <property type="entry name" value="BMS1_TSR1_C"/>
</dbReference>
<evidence type="ECO:0000259" key="6">
    <source>
        <dbReference type="PROSITE" id="PS51714"/>
    </source>
</evidence>
<evidence type="ECO:0000256" key="2">
    <source>
        <dbReference type="ARBA" id="ARBA00022517"/>
    </source>
</evidence>
<dbReference type="Gene3D" id="3.40.50.300">
    <property type="entry name" value="P-loop containing nucleotide triphosphate hydrolases"/>
    <property type="match status" value="1"/>
</dbReference>
<dbReference type="PROSITE" id="PS51714">
    <property type="entry name" value="G_BMS1"/>
    <property type="match status" value="1"/>
</dbReference>
<keyword evidence="3" id="KW-0539">Nucleus</keyword>
<dbReference type="PANTHER" id="PTHR12858:SF2">
    <property type="entry name" value="RIBOSOME BIOGENESIS PROTEIN BMS1 HOMOLOG"/>
    <property type="match status" value="1"/>
</dbReference>
<dbReference type="GO" id="GO:0030686">
    <property type="term" value="C:90S preribosome"/>
    <property type="evidence" value="ECO:0007669"/>
    <property type="project" value="TreeGrafter"/>
</dbReference>
<proteinExistence type="predicted"/>
<dbReference type="SMART" id="SM01362">
    <property type="entry name" value="DUF663"/>
    <property type="match status" value="1"/>
</dbReference>
<evidence type="ECO:0000313" key="9">
    <source>
        <dbReference type="Proteomes" id="UP000018208"/>
    </source>
</evidence>
<reference evidence="7 8" key="1">
    <citation type="journal article" date="2014" name="PLoS Genet.">
        <title>The Genome of Spironucleus salmonicida Highlights a Fish Pathogen Adapted to Fluctuating Environments.</title>
        <authorList>
            <person name="Xu F."/>
            <person name="Jerlstrom-Hultqvist J."/>
            <person name="Einarsson E."/>
            <person name="Astvaldsson A."/>
            <person name="Svard S.G."/>
            <person name="Andersson J.O."/>
        </authorList>
    </citation>
    <scope>NUCLEOTIDE SEQUENCE</scope>
    <source>
        <strain evidence="8">ATCC 50377</strain>
    </source>
</reference>
<evidence type="ECO:0000313" key="7">
    <source>
        <dbReference type="EMBL" id="EST45109.1"/>
    </source>
</evidence>
<dbReference type="InterPro" id="IPR039761">
    <property type="entry name" value="Bms1/Tsr1"/>
</dbReference>
<dbReference type="PANTHER" id="PTHR12858">
    <property type="entry name" value="RIBOSOME BIOGENESIS PROTEIN"/>
    <property type="match status" value="1"/>
</dbReference>
<dbReference type="VEuPathDB" id="GiardiaDB:SS50377_25561"/>
<dbReference type="GO" id="GO:0000479">
    <property type="term" value="P:endonucleolytic cleavage of tricistronic rRNA transcript (SSU-rRNA, 5.8S rRNA, LSU-rRNA)"/>
    <property type="evidence" value="ECO:0007669"/>
    <property type="project" value="TreeGrafter"/>
</dbReference>
<reference evidence="8" key="2">
    <citation type="submission" date="2020-12" db="EMBL/GenBank/DDBJ databases">
        <title>New Spironucleus salmonicida genome in near-complete chromosomes.</title>
        <authorList>
            <person name="Xu F."/>
            <person name="Kurt Z."/>
            <person name="Jimenez-Gonzalez A."/>
            <person name="Astvaldsson A."/>
            <person name="Andersson J.O."/>
            <person name="Svard S.G."/>
        </authorList>
    </citation>
    <scope>NUCLEOTIDE SEQUENCE</scope>
    <source>
        <strain evidence="8">ATCC 50377</strain>
    </source>
</reference>
<dbReference type="InterPro" id="IPR030387">
    <property type="entry name" value="G_Bms1/Tsr1_dom"/>
</dbReference>
<comment type="subcellular location">
    <subcellularLocation>
        <location evidence="1">Nucleus</location>
        <location evidence="1">Nucleolus</location>
    </subcellularLocation>
</comment>
<dbReference type="AlphaFoldDB" id="V6LWC1"/>
<name>V6LWC1_9EUKA</name>
<gene>
    <name evidence="7" type="ORF">SS50377_15129</name>
    <name evidence="8" type="ORF">SS50377_25561</name>
</gene>
<evidence type="ECO:0000313" key="8">
    <source>
        <dbReference type="EMBL" id="KAH0573441.1"/>
    </source>
</evidence>
<dbReference type="GO" id="GO:0000462">
    <property type="term" value="P:maturation of SSU-rRNA from tricistronic rRNA transcript (SSU-rRNA, 5.8S rRNA, LSU-rRNA)"/>
    <property type="evidence" value="ECO:0007669"/>
    <property type="project" value="TreeGrafter"/>
</dbReference>
<dbReference type="Pfam" id="PF22298">
    <property type="entry name" value="Tsr1_G-like"/>
    <property type="match status" value="1"/>
</dbReference>
<dbReference type="EMBL" id="KI546101">
    <property type="protein sequence ID" value="EST45109.1"/>
    <property type="molecule type" value="Genomic_DNA"/>
</dbReference>
<dbReference type="GO" id="GO:0034511">
    <property type="term" value="F:U3 snoRNA binding"/>
    <property type="evidence" value="ECO:0007669"/>
    <property type="project" value="TreeGrafter"/>
</dbReference>
<dbReference type="Pfam" id="PF04950">
    <property type="entry name" value="RIBIOP_C"/>
    <property type="match status" value="1"/>
</dbReference>
<dbReference type="EMBL" id="AUWU02000005">
    <property type="protein sequence ID" value="KAH0573441.1"/>
    <property type="molecule type" value="Genomic_DNA"/>
</dbReference>
<keyword evidence="9" id="KW-1185">Reference proteome</keyword>
<evidence type="ECO:0000256" key="1">
    <source>
        <dbReference type="ARBA" id="ARBA00004604"/>
    </source>
</evidence>
<accession>V6LWC1</accession>
<dbReference type="GO" id="GO:0003924">
    <property type="term" value="F:GTPase activity"/>
    <property type="evidence" value="ECO:0007669"/>
    <property type="project" value="TreeGrafter"/>
</dbReference>